<organism evidence="6 7">
    <name type="scientific">Ohtaekwangia koreensis</name>
    <dbReference type="NCBI Taxonomy" id="688867"/>
    <lineage>
        <taxon>Bacteria</taxon>
        <taxon>Pseudomonadati</taxon>
        <taxon>Bacteroidota</taxon>
        <taxon>Cytophagia</taxon>
        <taxon>Cytophagales</taxon>
        <taxon>Fulvivirgaceae</taxon>
        <taxon>Ohtaekwangia</taxon>
    </lineage>
</organism>
<dbReference type="STRING" id="688867.SAMN05660236_5239"/>
<name>A0A1T5MER5_9BACT</name>
<dbReference type="InterPro" id="IPR036594">
    <property type="entry name" value="Meth_synthase_dom"/>
</dbReference>
<dbReference type="InterPro" id="IPR009061">
    <property type="entry name" value="DNA-bd_dom_put_sf"/>
</dbReference>
<keyword evidence="7" id="KW-1185">Reference proteome</keyword>
<protein>
    <submittedName>
        <fullName evidence="6">DNA-binding transcriptional regulator, MerR family</fullName>
    </submittedName>
</protein>
<evidence type="ECO:0000313" key="6">
    <source>
        <dbReference type="EMBL" id="SKC86736.1"/>
    </source>
</evidence>
<keyword evidence="1" id="KW-0678">Repressor</keyword>
<dbReference type="PANTHER" id="PTHR30204">
    <property type="entry name" value="REDOX-CYCLING DRUG-SENSING TRANSCRIPTIONAL ACTIVATOR SOXR"/>
    <property type="match status" value="1"/>
</dbReference>
<dbReference type="EMBL" id="FUZU01000004">
    <property type="protein sequence ID" value="SKC86736.1"/>
    <property type="molecule type" value="Genomic_DNA"/>
</dbReference>
<accession>A0A1T5MER5</accession>
<evidence type="ECO:0000256" key="4">
    <source>
        <dbReference type="ARBA" id="ARBA00023163"/>
    </source>
</evidence>
<dbReference type="InterPro" id="IPR000551">
    <property type="entry name" value="MerR-type_HTH_dom"/>
</dbReference>
<evidence type="ECO:0000313" key="7">
    <source>
        <dbReference type="Proteomes" id="UP000190961"/>
    </source>
</evidence>
<dbReference type="GO" id="GO:0031419">
    <property type="term" value="F:cobalamin binding"/>
    <property type="evidence" value="ECO:0007669"/>
    <property type="project" value="InterPro"/>
</dbReference>
<dbReference type="OrthoDB" id="9800334at2"/>
<dbReference type="SUPFAM" id="SSF52242">
    <property type="entry name" value="Cobalamin (vitamin B12)-binding domain"/>
    <property type="match status" value="1"/>
</dbReference>
<dbReference type="Gene3D" id="3.40.50.280">
    <property type="entry name" value="Cobalamin-binding domain"/>
    <property type="match status" value="1"/>
</dbReference>
<dbReference type="Pfam" id="PF13411">
    <property type="entry name" value="MerR_1"/>
    <property type="match status" value="1"/>
</dbReference>
<proteinExistence type="predicted"/>
<dbReference type="SUPFAM" id="SSF46955">
    <property type="entry name" value="Putative DNA-binding domain"/>
    <property type="match status" value="1"/>
</dbReference>
<dbReference type="AlphaFoldDB" id="A0A1T5MER5"/>
<dbReference type="GO" id="GO:0003700">
    <property type="term" value="F:DNA-binding transcription factor activity"/>
    <property type="evidence" value="ECO:0007669"/>
    <property type="project" value="InterPro"/>
</dbReference>
<evidence type="ECO:0000256" key="2">
    <source>
        <dbReference type="ARBA" id="ARBA00023015"/>
    </source>
</evidence>
<dbReference type="Proteomes" id="UP000190961">
    <property type="component" value="Unassembled WGS sequence"/>
</dbReference>
<dbReference type="GO" id="GO:0046872">
    <property type="term" value="F:metal ion binding"/>
    <property type="evidence" value="ECO:0007669"/>
    <property type="project" value="InterPro"/>
</dbReference>
<dbReference type="InterPro" id="IPR036724">
    <property type="entry name" value="Cobalamin-bd_sf"/>
</dbReference>
<keyword evidence="4" id="KW-0804">Transcription</keyword>
<dbReference type="InterPro" id="IPR047057">
    <property type="entry name" value="MerR_fam"/>
</dbReference>
<dbReference type="RefSeq" id="WP_079689727.1">
    <property type="nucleotide sequence ID" value="NZ_FUZU01000004.1"/>
</dbReference>
<gene>
    <name evidence="6" type="ORF">SAMN05660236_5239</name>
</gene>
<dbReference type="GO" id="GO:0003677">
    <property type="term" value="F:DNA binding"/>
    <property type="evidence" value="ECO:0007669"/>
    <property type="project" value="UniProtKB-KW"/>
</dbReference>
<dbReference type="Gene3D" id="1.10.1240.10">
    <property type="entry name" value="Methionine synthase domain"/>
    <property type="match status" value="1"/>
</dbReference>
<dbReference type="SMART" id="SM00422">
    <property type="entry name" value="HTH_MERR"/>
    <property type="match status" value="1"/>
</dbReference>
<reference evidence="6 7" key="1">
    <citation type="submission" date="2017-02" db="EMBL/GenBank/DDBJ databases">
        <authorList>
            <person name="Peterson S.W."/>
        </authorList>
    </citation>
    <scope>NUCLEOTIDE SEQUENCE [LARGE SCALE GENOMIC DNA]</scope>
    <source>
        <strain evidence="6 7">DSM 25262</strain>
    </source>
</reference>
<dbReference type="Gene3D" id="1.10.1660.10">
    <property type="match status" value="1"/>
</dbReference>
<sequence length="289" mass="33411">MGKYSIKELEKLSGIKAHTIRIWEKRHKLIQPSRTDTNIRFYSDDDLKKIINVSLLNNNGIKISRIADMTLDEMNRKVLEISEIRNDSSVYIDQLILAMIDMEEEIFEKILGTIILRHGFEKTITEIIYPFLEKIGILWQAHNITPAHEHFISNLIRQKIIVAIDGLPIPAKTARKVVLFLPEGEMHELGLLFYSYLMRMIGYRTYYLGQNVPHDDLISVVKTHQPEILITSVTSPIDPIDQYLQRLTKDFSSIRIFASGMQIARYKGLKVNNIQTFSTALELKAFIQP</sequence>
<keyword evidence="2" id="KW-0805">Transcription regulation</keyword>
<evidence type="ECO:0000259" key="5">
    <source>
        <dbReference type="PROSITE" id="PS50937"/>
    </source>
</evidence>
<dbReference type="InterPro" id="IPR003759">
    <property type="entry name" value="Cbl-bd_cap"/>
</dbReference>
<evidence type="ECO:0000256" key="1">
    <source>
        <dbReference type="ARBA" id="ARBA00022491"/>
    </source>
</evidence>
<keyword evidence="3 6" id="KW-0238">DNA-binding</keyword>
<dbReference type="PANTHER" id="PTHR30204:SF69">
    <property type="entry name" value="MERR-FAMILY TRANSCRIPTIONAL REGULATOR"/>
    <property type="match status" value="1"/>
</dbReference>
<dbReference type="PROSITE" id="PS50937">
    <property type="entry name" value="HTH_MERR_2"/>
    <property type="match status" value="1"/>
</dbReference>
<evidence type="ECO:0000256" key="3">
    <source>
        <dbReference type="ARBA" id="ARBA00023125"/>
    </source>
</evidence>
<dbReference type="Pfam" id="PF02607">
    <property type="entry name" value="B12-binding_2"/>
    <property type="match status" value="1"/>
</dbReference>
<dbReference type="CDD" id="cd01104">
    <property type="entry name" value="HTH_MlrA-CarA"/>
    <property type="match status" value="1"/>
</dbReference>
<feature type="domain" description="HTH merR-type" evidence="5">
    <location>
        <begin position="3"/>
        <end position="72"/>
    </location>
</feature>